<dbReference type="STRING" id="335541.Swol_2494"/>
<organism evidence="4 5">
    <name type="scientific">Syntrophomonas wolfei subsp. wolfei (strain DSM 2245B / Goettingen)</name>
    <dbReference type="NCBI Taxonomy" id="335541"/>
    <lineage>
        <taxon>Bacteria</taxon>
        <taxon>Bacillati</taxon>
        <taxon>Bacillota</taxon>
        <taxon>Clostridia</taxon>
        <taxon>Eubacteriales</taxon>
        <taxon>Syntrophomonadaceae</taxon>
        <taxon>Syntrophomonas</taxon>
    </lineage>
</organism>
<dbReference type="InterPro" id="IPR027417">
    <property type="entry name" value="P-loop_NTPase"/>
</dbReference>
<dbReference type="AlphaFoldDB" id="Q0AU21"/>
<dbReference type="InterPro" id="IPR058036">
    <property type="entry name" value="BREX_BrxC_4th"/>
</dbReference>
<dbReference type="Pfam" id="PF25796">
    <property type="entry name" value="BREX_BrxC_4th"/>
    <property type="match status" value="1"/>
</dbReference>
<evidence type="ECO:0000313" key="5">
    <source>
        <dbReference type="Proteomes" id="UP000001968"/>
    </source>
</evidence>
<gene>
    <name evidence="4" type="ordered locus">Swol_2494</name>
</gene>
<evidence type="ECO:0000259" key="3">
    <source>
        <dbReference type="Pfam" id="PF25796"/>
    </source>
</evidence>
<name>Q0AU21_SYNWW</name>
<dbReference type="HOGENOM" id="CLU_007924_0_0_9"/>
<proteinExistence type="predicted"/>
<evidence type="ECO:0000259" key="2">
    <source>
        <dbReference type="Pfam" id="PF25792"/>
    </source>
</evidence>
<feature type="domain" description="Probable ATP-binding protein BrxC winged helix-turn-helix" evidence="1">
    <location>
        <begin position="737"/>
        <end position="862"/>
    </location>
</feature>
<dbReference type="SUPFAM" id="SSF52540">
    <property type="entry name" value="P-loop containing nucleoside triphosphate hydrolases"/>
    <property type="match status" value="1"/>
</dbReference>
<dbReference type="KEGG" id="swo:Swol_2494"/>
<evidence type="ECO:0008006" key="6">
    <source>
        <dbReference type="Google" id="ProtNLM"/>
    </source>
</evidence>
<dbReference type="RefSeq" id="WP_011641865.1">
    <property type="nucleotide sequence ID" value="NC_008346.1"/>
</dbReference>
<dbReference type="OrthoDB" id="3201900at2"/>
<dbReference type="eggNOG" id="COG1293">
    <property type="taxonomic scope" value="Bacteria"/>
</dbReference>
<protein>
    <recommendedName>
        <fullName evidence="6">BREX system P-loop protein BrxC</fullName>
    </recommendedName>
</protein>
<reference evidence="5" key="1">
    <citation type="journal article" date="2010" name="Environ. Microbiol.">
        <title>The genome of Syntrophomonas wolfei: new insights into syntrophic metabolism and biohydrogen production.</title>
        <authorList>
            <person name="Sieber J.R."/>
            <person name="Sims D.R."/>
            <person name="Han C."/>
            <person name="Kim E."/>
            <person name="Lykidis A."/>
            <person name="Lapidus A.L."/>
            <person name="McDonnald E."/>
            <person name="Rohlin L."/>
            <person name="Culley D.E."/>
            <person name="Gunsalus R."/>
            <person name="McInerney M.J."/>
        </authorList>
    </citation>
    <scope>NUCLEOTIDE SEQUENCE [LARGE SCALE GENOMIC DNA]</scope>
    <source>
        <strain evidence="5">DSM 2245B / Goettingen</strain>
    </source>
</reference>
<accession>Q0AU21</accession>
<evidence type="ECO:0000313" key="4">
    <source>
        <dbReference type="EMBL" id="ABI69783.1"/>
    </source>
</evidence>
<feature type="domain" description="Probable ATP-binding protein BrxC alpha-helical" evidence="2">
    <location>
        <begin position="869"/>
        <end position="992"/>
    </location>
</feature>
<evidence type="ECO:0000259" key="1">
    <source>
        <dbReference type="Pfam" id="PF25791"/>
    </source>
</evidence>
<sequence>MLVREMFKKKIDREIKGVIKVAQDDEDNRYQELDEYVVTRELHKHIASFYQNYQKGIDGYTDEMGVWISGFFGSGKSHFLKILSYLLENDEVKGTKPVAFFTDKITDQVLYADIERASRVECETILFNIDSKSPLGMKTDKEAILKVFLKVFYEHLGYYGDDFKVAELEKFLNREGVLEQFKTDFAEIKGESWEERRSCFFFDEDAVVAALSKSAGMAENSARNWFNHSQNPKLSIEQFAQEVKDYVDSKGENFHLVFLADEVGQYIGDNSEMMLNLQTVAEDLGTHCKGKVWVIVTSQEDIDSVTKVKGNDFSKIQGRFKTRLSLSAASVDEVIKKRILEKSEYAADKLRLIYSEQAAALKNLIHFSEGTVADLKGYGGEEDFSATYPFVPYQFKLLQEVFTQIRKYGASGKHLSEGERSMLSAFQDAACKYADEEAGVLIPFYAFYDSVHAFLDGSIQRVIIRAGEAAYNKEGLKAGDVEVLKLLFLIRYIGDIPANLDNIATLMISGVNEDKLSLKESIKAALNRLISQNYVQKNADEYRFLTDDEQDINREIRNTVIDGNAVVEEIGNYIFNDIYEDQKYQYSKRYPIPFNRKIDESNIGSQTARMGLRILTRASDDYDADEAELKMVSAGNNDLIIRLDESSDYFEEMQAALKIERFDKIKQTNLPANLKKIMAEKQEEARERKSRAKRMLEDALLKGRHYTNGERIDPRGSSAREKMNNGLKLLAESVYNKLPYVKEFLDNDQDILDILNRKLEQFTIIGSGEELNQLALDEILSYIDLQEAKHLQITMKNLLDKFEDAPYGWREIDIAGMVATLFKQQKIRLHYQGAYLETSDKAIPAYLRKKTEVEKILIKKRVSLDEKLVKTAREIGKDLFNVVNLPSDEDGLMRELLAKITDKTGQIERDYLRHYEGRKYPGKDLVMQGLNIFQELQHYKQDHSILLSKLKEYQDDLLDWDENMKMIQNFFKHQQVIFDKGLNMVKRIENNQSYLQEKEFMDKNAELQAIIADPAPYHKISQIPDLSSWLDKQFEERLNLHKEDSRTKVQKDYEQLQKALLQYGLGNGERQKFTVGINSWYEDKYKYIDDSIGFERLDAAIQQSANYRDKMLAEIKAALEAKQGKIAGGDEGDPVNEPEIHMLELKEIALVDALRTEADVDNYVNSLGKKLKGLIKERKVIRFGR</sequence>
<dbReference type="NCBIfam" id="NF033441">
    <property type="entry name" value="BREX_BrxC"/>
    <property type="match status" value="1"/>
</dbReference>
<dbReference type="InterPro" id="IPR047679">
    <property type="entry name" value="BREX_BrxC"/>
</dbReference>
<dbReference type="InterPro" id="IPR058038">
    <property type="entry name" value="BREX_BrxC_wHTH"/>
</dbReference>
<dbReference type="EMBL" id="CP000448">
    <property type="protein sequence ID" value="ABI69783.1"/>
    <property type="molecule type" value="Genomic_DNA"/>
</dbReference>
<dbReference type="Proteomes" id="UP000001968">
    <property type="component" value="Chromosome"/>
</dbReference>
<dbReference type="InterPro" id="IPR058037">
    <property type="entry name" value="BREX_BrxC_helical"/>
</dbReference>
<dbReference type="Pfam" id="PF25792">
    <property type="entry name" value="BREX_BrxC_helical"/>
    <property type="match status" value="1"/>
</dbReference>
<feature type="domain" description="Probable ATP-binding protein BrxC 4th six-stranded beta-sheet" evidence="3">
    <location>
        <begin position="560"/>
        <end position="730"/>
    </location>
</feature>
<dbReference type="Pfam" id="PF25791">
    <property type="entry name" value="WHD_BREX_BrxC"/>
    <property type="match status" value="1"/>
</dbReference>
<keyword evidence="5" id="KW-1185">Reference proteome</keyword>